<organism evidence="7 8">
    <name type="scientific">Gimesia chilikensis</name>
    <dbReference type="NCBI Taxonomy" id="2605989"/>
    <lineage>
        <taxon>Bacteria</taxon>
        <taxon>Pseudomonadati</taxon>
        <taxon>Planctomycetota</taxon>
        <taxon>Planctomycetia</taxon>
        <taxon>Planctomycetales</taxon>
        <taxon>Planctomycetaceae</taxon>
        <taxon>Gimesia</taxon>
    </lineage>
</organism>
<evidence type="ECO:0000256" key="1">
    <source>
        <dbReference type="ARBA" id="ARBA00010815"/>
    </source>
</evidence>
<dbReference type="PIRSF" id="PIRSF003085">
    <property type="entry name" value="CMAS"/>
    <property type="match status" value="1"/>
</dbReference>
<gene>
    <name evidence="7" type="primary">cfa_1</name>
    <name evidence="7" type="ORF">HG66A1_17650</name>
</gene>
<keyword evidence="4" id="KW-0949">S-adenosyl-L-methionine</keyword>
<dbReference type="RefSeq" id="WP_145182153.1">
    <property type="nucleotide sequence ID" value="NZ_CP036266.1"/>
</dbReference>
<keyword evidence="8" id="KW-1185">Reference proteome</keyword>
<dbReference type="GO" id="GO:0008825">
    <property type="term" value="F:cyclopropane-fatty-acyl-phospholipid synthase activity"/>
    <property type="evidence" value="ECO:0007669"/>
    <property type="project" value="UniProtKB-EC"/>
</dbReference>
<feature type="active site" evidence="6">
    <location>
        <position position="393"/>
    </location>
</feature>
<accession>A0A517PKU1</accession>
<dbReference type="GO" id="GO:0032259">
    <property type="term" value="P:methylation"/>
    <property type="evidence" value="ECO:0007669"/>
    <property type="project" value="UniProtKB-KW"/>
</dbReference>
<protein>
    <submittedName>
        <fullName evidence="7">Cyclopropane-fatty-acyl-phospholipid synthase</fullName>
        <ecNumber evidence="7">2.1.1.79</ecNumber>
    </submittedName>
</protein>
<dbReference type="Proteomes" id="UP000320421">
    <property type="component" value="Chromosome"/>
</dbReference>
<dbReference type="EC" id="2.1.1.79" evidence="7"/>
<proteinExistence type="inferred from homology"/>
<dbReference type="PANTHER" id="PTHR43667">
    <property type="entry name" value="CYCLOPROPANE-FATTY-ACYL-PHOSPHOLIPID SYNTHASE"/>
    <property type="match status" value="1"/>
</dbReference>
<dbReference type="Pfam" id="PF02353">
    <property type="entry name" value="CMAS"/>
    <property type="match status" value="1"/>
</dbReference>
<comment type="similarity">
    <text evidence="1">Belongs to the CFA/CMAS family.</text>
</comment>
<keyword evidence="5" id="KW-0443">Lipid metabolism</keyword>
<evidence type="ECO:0000256" key="4">
    <source>
        <dbReference type="ARBA" id="ARBA00022691"/>
    </source>
</evidence>
<evidence type="ECO:0000313" key="7">
    <source>
        <dbReference type="EMBL" id="QDT19992.1"/>
    </source>
</evidence>
<keyword evidence="3 7" id="KW-0808">Transferase</keyword>
<evidence type="ECO:0000313" key="8">
    <source>
        <dbReference type="Proteomes" id="UP000320421"/>
    </source>
</evidence>
<evidence type="ECO:0000256" key="3">
    <source>
        <dbReference type="ARBA" id="ARBA00022679"/>
    </source>
</evidence>
<dbReference type="SUPFAM" id="SSF53335">
    <property type="entry name" value="S-adenosyl-L-methionine-dependent methyltransferases"/>
    <property type="match status" value="1"/>
</dbReference>
<dbReference type="GO" id="GO:0008610">
    <property type="term" value="P:lipid biosynthetic process"/>
    <property type="evidence" value="ECO:0007669"/>
    <property type="project" value="InterPro"/>
</dbReference>
<sequence length="436" mass="49882">MSTINDSPELTWNASASAGLMDTTCRTLLLKKLQSMQHGRITLIDGEQEQHFGDPDAGLRAVVLVQNPRFYRRAVLEGGLGIAQSLIDGDWSCHNLTALVRIFIRNLEVTDRFEGGMAWFRQCAARLGHWLRRNTRLGAARNIHAHYDLGNDFYRLFLDDTMSYSCGVFEQETDTMQEASLNKLDRVCRNLNLKPGDHLLEIGTGWGGLAVHAAQFYGCRVTTTTISQEQYNLAAERVDAAGLTDRVTLQLKDYRDLEGQYDKLVSIEMIEAVGAEFFETYFQKCSDLLKPDGMMLLQGIVIKDQRFKEYLKSVDFIRRYIFPGGCLPSVAAILETTSRVTDFRLLQLEDIAPHYAQTLRCWREAFHERIDAVRAQGYSESFIRMWDYYFCYCEAAFEERQCNTVQMLLAKPACRFDLVRHHALRDLTKEAEEVLA</sequence>
<keyword evidence="2 7" id="KW-0489">Methyltransferase</keyword>
<dbReference type="InterPro" id="IPR050723">
    <property type="entry name" value="CFA/CMAS"/>
</dbReference>
<dbReference type="PANTHER" id="PTHR43667:SF2">
    <property type="entry name" value="FATTY ACID C-METHYL TRANSFERASE"/>
    <property type="match status" value="1"/>
</dbReference>
<dbReference type="CDD" id="cd02440">
    <property type="entry name" value="AdoMet_MTases"/>
    <property type="match status" value="1"/>
</dbReference>
<dbReference type="AlphaFoldDB" id="A0A517PKU1"/>
<reference evidence="7 8" key="1">
    <citation type="submission" date="2019-02" db="EMBL/GenBank/DDBJ databases">
        <title>Deep-cultivation of Planctomycetes and their phenomic and genomic characterization uncovers novel biology.</title>
        <authorList>
            <person name="Wiegand S."/>
            <person name="Jogler M."/>
            <person name="Boedeker C."/>
            <person name="Pinto D."/>
            <person name="Vollmers J."/>
            <person name="Rivas-Marin E."/>
            <person name="Kohn T."/>
            <person name="Peeters S.H."/>
            <person name="Heuer A."/>
            <person name="Rast P."/>
            <person name="Oberbeckmann S."/>
            <person name="Bunk B."/>
            <person name="Jeske O."/>
            <person name="Meyerdierks A."/>
            <person name="Storesund J.E."/>
            <person name="Kallscheuer N."/>
            <person name="Luecker S."/>
            <person name="Lage O.M."/>
            <person name="Pohl T."/>
            <person name="Merkel B.J."/>
            <person name="Hornburger P."/>
            <person name="Mueller R.-W."/>
            <person name="Bruemmer F."/>
            <person name="Labrenz M."/>
            <person name="Spormann A.M."/>
            <person name="Op den Camp H."/>
            <person name="Overmann J."/>
            <person name="Amann R."/>
            <person name="Jetten M.S.M."/>
            <person name="Mascher T."/>
            <person name="Medema M.H."/>
            <person name="Devos D.P."/>
            <person name="Kaster A.-K."/>
            <person name="Ovreas L."/>
            <person name="Rohde M."/>
            <person name="Galperin M.Y."/>
            <person name="Jogler C."/>
        </authorList>
    </citation>
    <scope>NUCLEOTIDE SEQUENCE [LARGE SCALE GENOMIC DNA]</scope>
    <source>
        <strain evidence="7 8">HG66A1</strain>
    </source>
</reference>
<evidence type="ECO:0000256" key="5">
    <source>
        <dbReference type="ARBA" id="ARBA00023098"/>
    </source>
</evidence>
<dbReference type="OrthoDB" id="9782855at2"/>
<dbReference type="EMBL" id="CP036266">
    <property type="protein sequence ID" value="QDT19992.1"/>
    <property type="molecule type" value="Genomic_DNA"/>
</dbReference>
<dbReference type="InterPro" id="IPR003333">
    <property type="entry name" value="CMAS"/>
</dbReference>
<name>A0A517PKU1_9PLAN</name>
<dbReference type="Gene3D" id="3.40.50.150">
    <property type="entry name" value="Vaccinia Virus protein VP39"/>
    <property type="match status" value="1"/>
</dbReference>
<evidence type="ECO:0000256" key="6">
    <source>
        <dbReference type="PIRSR" id="PIRSR003085-1"/>
    </source>
</evidence>
<dbReference type="InterPro" id="IPR029063">
    <property type="entry name" value="SAM-dependent_MTases_sf"/>
</dbReference>
<evidence type="ECO:0000256" key="2">
    <source>
        <dbReference type="ARBA" id="ARBA00022603"/>
    </source>
</evidence>